<proteinExistence type="predicted"/>
<dbReference type="Pfam" id="PF18029">
    <property type="entry name" value="Glyoxalase_6"/>
    <property type="match status" value="1"/>
</dbReference>
<accession>A0A413IMU5</accession>
<name>A0A413IMU5_9BACT</name>
<dbReference type="InterPro" id="IPR029068">
    <property type="entry name" value="Glyas_Bleomycin-R_OHBP_Dase"/>
</dbReference>
<dbReference type="InterPro" id="IPR041581">
    <property type="entry name" value="Glyoxalase_6"/>
</dbReference>
<evidence type="ECO:0000313" key="3">
    <source>
        <dbReference type="Proteomes" id="UP000286063"/>
    </source>
</evidence>
<protein>
    <recommendedName>
        <fullName evidence="1">Glyoxalase-like domain-containing protein</fullName>
    </recommendedName>
</protein>
<dbReference type="Proteomes" id="UP000286063">
    <property type="component" value="Unassembled WGS sequence"/>
</dbReference>
<dbReference type="Gene3D" id="3.10.180.10">
    <property type="entry name" value="2,3-Dihydroxybiphenyl 1,2-Dioxygenase, domain 1"/>
    <property type="match status" value="1"/>
</dbReference>
<organism evidence="2 3">
    <name type="scientific">Butyricimonas virosa</name>
    <dbReference type="NCBI Taxonomy" id="544645"/>
    <lineage>
        <taxon>Bacteria</taxon>
        <taxon>Pseudomonadati</taxon>
        <taxon>Bacteroidota</taxon>
        <taxon>Bacteroidia</taxon>
        <taxon>Bacteroidales</taxon>
        <taxon>Odoribacteraceae</taxon>
        <taxon>Butyricimonas</taxon>
    </lineage>
</organism>
<comment type="caution">
    <text evidence="2">The sequence shown here is derived from an EMBL/GenBank/DDBJ whole genome shotgun (WGS) entry which is preliminary data.</text>
</comment>
<evidence type="ECO:0000313" key="2">
    <source>
        <dbReference type="EMBL" id="RGY16403.1"/>
    </source>
</evidence>
<sequence>MFPSLLSYTGEFNIVIDCNNAGVLAEFYSKLLGCEWTRPRANGWAAVASPTGMVFAFPEVEEYSL</sequence>
<gene>
    <name evidence="2" type="ORF">DXA50_11280</name>
</gene>
<feature type="domain" description="Glyoxalase-like" evidence="1">
    <location>
        <begin position="14"/>
        <end position="62"/>
    </location>
</feature>
<reference evidence="2 3" key="1">
    <citation type="submission" date="2018-08" db="EMBL/GenBank/DDBJ databases">
        <title>A genome reference for cultivated species of the human gut microbiota.</title>
        <authorList>
            <person name="Zou Y."/>
            <person name="Xue W."/>
            <person name="Luo G."/>
        </authorList>
    </citation>
    <scope>NUCLEOTIDE SEQUENCE [LARGE SCALE GENOMIC DNA]</scope>
    <source>
        <strain evidence="2 3">OF02-7</strain>
    </source>
</reference>
<dbReference type="AlphaFoldDB" id="A0A413IMU5"/>
<dbReference type="EMBL" id="QSCR01000019">
    <property type="protein sequence ID" value="RGY16403.1"/>
    <property type="molecule type" value="Genomic_DNA"/>
</dbReference>
<evidence type="ECO:0000259" key="1">
    <source>
        <dbReference type="Pfam" id="PF18029"/>
    </source>
</evidence>